<dbReference type="Pfam" id="PF01895">
    <property type="entry name" value="PhoU"/>
    <property type="match status" value="2"/>
</dbReference>
<dbReference type="GO" id="GO:0044341">
    <property type="term" value="P:sodium-dependent phosphate transport"/>
    <property type="evidence" value="ECO:0007669"/>
    <property type="project" value="InterPro"/>
</dbReference>
<reference evidence="9" key="2">
    <citation type="journal article" date="2021" name="PeerJ">
        <title>Extensive microbial diversity within the chicken gut microbiome revealed by metagenomics and culture.</title>
        <authorList>
            <person name="Gilroy R."/>
            <person name="Ravi A."/>
            <person name="Getino M."/>
            <person name="Pursley I."/>
            <person name="Horton D.L."/>
            <person name="Alikhan N.F."/>
            <person name="Baker D."/>
            <person name="Gharbi K."/>
            <person name="Hall N."/>
            <person name="Watson M."/>
            <person name="Adriaenssens E.M."/>
            <person name="Foster-Nyarko E."/>
            <person name="Jarju S."/>
            <person name="Secka A."/>
            <person name="Antonio M."/>
            <person name="Oren A."/>
            <person name="Chaudhuri R.R."/>
            <person name="La Ragione R."/>
            <person name="Hildebrand F."/>
            <person name="Pallen M.J."/>
        </authorList>
    </citation>
    <scope>NUCLEOTIDE SEQUENCE</scope>
    <source>
        <strain evidence="9">ChiSxjej1B13-7041</strain>
    </source>
</reference>
<dbReference type="NCBIfam" id="NF037997">
    <property type="entry name" value="Na_Pi_symport"/>
    <property type="match status" value="1"/>
</dbReference>
<dbReference type="InterPro" id="IPR038078">
    <property type="entry name" value="PhoU-like_sf"/>
</dbReference>
<feature type="transmembrane region" description="Helical" evidence="7">
    <location>
        <begin position="257"/>
        <end position="278"/>
    </location>
</feature>
<dbReference type="Gene3D" id="1.20.58.220">
    <property type="entry name" value="Phosphate transport system protein phou homolog 2, domain 2"/>
    <property type="match status" value="1"/>
</dbReference>
<feature type="transmembrane region" description="Helical" evidence="7">
    <location>
        <begin position="148"/>
        <end position="169"/>
    </location>
</feature>
<evidence type="ECO:0000256" key="2">
    <source>
        <dbReference type="ARBA" id="ARBA00022475"/>
    </source>
</evidence>
<evidence type="ECO:0000256" key="6">
    <source>
        <dbReference type="SAM" id="Coils"/>
    </source>
</evidence>
<dbReference type="GO" id="GO:0005886">
    <property type="term" value="C:plasma membrane"/>
    <property type="evidence" value="ECO:0007669"/>
    <property type="project" value="UniProtKB-SubCell"/>
</dbReference>
<evidence type="ECO:0000313" key="9">
    <source>
        <dbReference type="EMBL" id="HIR94170.1"/>
    </source>
</evidence>
<feature type="coiled-coil region" evidence="6">
    <location>
        <begin position="380"/>
        <end position="407"/>
    </location>
</feature>
<sequence length="587" mass="63886">MSLFDVLSLVGGLALFLYGMHVLGEGLAKASGGRLEQILEKLTSNLFKAVALGAVVTAIIQSSSATTVMVVGFVNSGIMKLSQAVGVIMGANIGTTMTSWILSLSGIEGESFVMQLLKPTSFSPILAIIGVAFILFSKKEVRVHVGTIMIGFAVLMFGMDMMSTAVAPLADVPEFTSILTLFSNPILGLLVGTGVTALIQSSSASVGILQALCVTGAVRYSTALPIIMGQNIGTCVTALISAIGAKKNAKRAAFIHLYFNLIGTIVFMLIFYTVNAFVDFSFLGESANAAGIAVIHTTFNVFATCLLLPFNKLLVKLASITVRDHQETEEKTEGALALLDARFLEQPALAVAQSRQAAVEMAHLSRKALELSMGLLTHYDEENAQEVRRLEDQVDRYEDALSTYLVRLGNRSLSSADSYTVSILLHALSDWERISDHAVNVQIAAKNMTEKGMSFSEKAKEELEIFGNAVKDIVSISAKVFESGDLDLAKRVEPLEEVIDGMNTELKERHIRRLRKGKCTAEMGFILSDVTTDYERVADHCSNIAVYFLEAREQAMDSHGYLKSLRKSRDEEFEQMTDLYQHKYVLP</sequence>
<evidence type="ECO:0000256" key="3">
    <source>
        <dbReference type="ARBA" id="ARBA00022692"/>
    </source>
</evidence>
<dbReference type="InterPro" id="IPR026022">
    <property type="entry name" value="PhoU_dom"/>
</dbReference>
<name>A0A9D1ELK5_9FIRM</name>
<feature type="transmembrane region" description="Helical" evidence="7">
    <location>
        <begin position="116"/>
        <end position="136"/>
    </location>
</feature>
<feature type="transmembrane region" description="Helical" evidence="7">
    <location>
        <begin position="290"/>
        <end position="310"/>
    </location>
</feature>
<dbReference type="InterPro" id="IPR004633">
    <property type="entry name" value="NaPi_cotrn-rel/YqeW-like"/>
</dbReference>
<keyword evidence="4 7" id="KW-1133">Transmembrane helix</keyword>
<dbReference type="AlphaFoldDB" id="A0A9D1ELK5"/>
<feature type="domain" description="PhoU" evidence="8">
    <location>
        <begin position="466"/>
        <end position="545"/>
    </location>
</feature>
<comment type="caution">
    <text evidence="9">The sequence shown here is derived from an EMBL/GenBank/DDBJ whole genome shotgun (WGS) entry which is preliminary data.</text>
</comment>
<keyword evidence="2" id="KW-1003">Cell membrane</keyword>
<feature type="transmembrane region" description="Helical" evidence="7">
    <location>
        <begin position="175"/>
        <end position="195"/>
    </location>
</feature>
<dbReference type="EMBL" id="DVHU01000109">
    <property type="protein sequence ID" value="HIR94170.1"/>
    <property type="molecule type" value="Genomic_DNA"/>
</dbReference>
<dbReference type="PANTHER" id="PTHR10010">
    <property type="entry name" value="SOLUTE CARRIER FAMILY 34 SODIUM PHOSPHATE , MEMBER 2-RELATED"/>
    <property type="match status" value="1"/>
</dbReference>
<dbReference type="InterPro" id="IPR003841">
    <property type="entry name" value="Na/Pi_transpt"/>
</dbReference>
<evidence type="ECO:0000313" key="10">
    <source>
        <dbReference type="Proteomes" id="UP000886841"/>
    </source>
</evidence>
<organism evidence="9 10">
    <name type="scientific">Candidatus Egerieimonas intestinavium</name>
    <dbReference type="NCBI Taxonomy" id="2840777"/>
    <lineage>
        <taxon>Bacteria</taxon>
        <taxon>Bacillati</taxon>
        <taxon>Bacillota</taxon>
        <taxon>Clostridia</taxon>
        <taxon>Lachnospirales</taxon>
        <taxon>Lachnospiraceae</taxon>
        <taxon>Lachnospiraceae incertae sedis</taxon>
        <taxon>Candidatus Egerieimonas</taxon>
    </lineage>
</organism>
<feature type="transmembrane region" description="Helical" evidence="7">
    <location>
        <begin position="46"/>
        <end position="72"/>
    </location>
</feature>
<evidence type="ECO:0000256" key="1">
    <source>
        <dbReference type="ARBA" id="ARBA00004651"/>
    </source>
</evidence>
<dbReference type="Proteomes" id="UP000886841">
    <property type="component" value="Unassembled WGS sequence"/>
</dbReference>
<comment type="subcellular location">
    <subcellularLocation>
        <location evidence="1">Cell membrane</location>
        <topology evidence="1">Multi-pass membrane protein</topology>
    </subcellularLocation>
</comment>
<dbReference type="GO" id="GO:0005436">
    <property type="term" value="F:sodium:phosphate symporter activity"/>
    <property type="evidence" value="ECO:0007669"/>
    <property type="project" value="InterPro"/>
</dbReference>
<keyword evidence="6" id="KW-0175">Coiled coil</keyword>
<dbReference type="Pfam" id="PF02690">
    <property type="entry name" value="Na_Pi_cotrans"/>
    <property type="match status" value="1"/>
</dbReference>
<keyword evidence="3 7" id="KW-0812">Transmembrane</keyword>
<keyword evidence="5 7" id="KW-0472">Membrane</keyword>
<evidence type="ECO:0000256" key="5">
    <source>
        <dbReference type="ARBA" id="ARBA00023136"/>
    </source>
</evidence>
<evidence type="ECO:0000259" key="8">
    <source>
        <dbReference type="Pfam" id="PF01895"/>
    </source>
</evidence>
<accession>A0A9D1ELK5</accession>
<feature type="domain" description="PhoU" evidence="8">
    <location>
        <begin position="360"/>
        <end position="441"/>
    </location>
</feature>
<dbReference type="PANTHER" id="PTHR10010:SF46">
    <property type="entry name" value="SODIUM-DEPENDENT PHOSPHATE TRANSPORT PROTEIN 2B"/>
    <property type="match status" value="1"/>
</dbReference>
<feature type="transmembrane region" description="Helical" evidence="7">
    <location>
        <begin position="84"/>
        <end position="104"/>
    </location>
</feature>
<gene>
    <name evidence="9" type="ORF">IAB98_12200</name>
</gene>
<reference evidence="9" key="1">
    <citation type="submission" date="2020-10" db="EMBL/GenBank/DDBJ databases">
        <authorList>
            <person name="Gilroy R."/>
        </authorList>
    </citation>
    <scope>NUCLEOTIDE SEQUENCE</scope>
    <source>
        <strain evidence="9">ChiSxjej1B13-7041</strain>
    </source>
</reference>
<dbReference type="NCBIfam" id="TIGR00704">
    <property type="entry name" value="NaPi_cotrn_rel"/>
    <property type="match status" value="1"/>
</dbReference>
<evidence type="ECO:0000256" key="4">
    <source>
        <dbReference type="ARBA" id="ARBA00022989"/>
    </source>
</evidence>
<evidence type="ECO:0000256" key="7">
    <source>
        <dbReference type="SAM" id="Phobius"/>
    </source>
</evidence>
<proteinExistence type="predicted"/>
<dbReference type="SUPFAM" id="SSF109755">
    <property type="entry name" value="PhoU-like"/>
    <property type="match status" value="1"/>
</dbReference>
<protein>
    <submittedName>
        <fullName evidence="9">Na/Pi cotransporter family protein</fullName>
    </submittedName>
</protein>